<sequence>MYYKVKNADDPDDFDLKNYILMSQETSAGRISKGKDDIQEFIYKTSSETTAYTSNSIRYETFKTFAVKIALVANTTYDMPRVKDMRAIALD</sequence>
<evidence type="ECO:0000313" key="1">
    <source>
        <dbReference type="EMBL" id="NWJ44219.1"/>
    </source>
</evidence>
<evidence type="ECO:0000313" key="2">
    <source>
        <dbReference type="Proteomes" id="UP000523105"/>
    </source>
</evidence>
<gene>
    <name evidence="1" type="ORF">HX837_08495</name>
</gene>
<organism evidence="1 2">
    <name type="scientific">Marine Group I thaumarchaeote</name>
    <dbReference type="NCBI Taxonomy" id="2511932"/>
    <lineage>
        <taxon>Archaea</taxon>
        <taxon>Nitrososphaerota</taxon>
        <taxon>Marine Group I</taxon>
    </lineage>
</organism>
<dbReference type="AlphaFoldDB" id="A0A7K4MS66"/>
<dbReference type="Proteomes" id="UP000523105">
    <property type="component" value="Unassembled WGS sequence"/>
</dbReference>
<comment type="caution">
    <text evidence="1">The sequence shown here is derived from an EMBL/GenBank/DDBJ whole genome shotgun (WGS) entry which is preliminary data.</text>
</comment>
<proteinExistence type="predicted"/>
<accession>A0A7K4MS66</accession>
<protein>
    <submittedName>
        <fullName evidence="1">Uncharacterized protein</fullName>
    </submittedName>
</protein>
<dbReference type="EMBL" id="JACASV010000150">
    <property type="protein sequence ID" value="NWJ44219.1"/>
    <property type="molecule type" value="Genomic_DNA"/>
</dbReference>
<name>A0A7K4MS66_9ARCH</name>
<reference evidence="1 2" key="1">
    <citation type="journal article" date="2019" name="Environ. Microbiol.">
        <title>Genomics insights into ecotype formation of ammonia-oxidizing archaea in the deep ocean.</title>
        <authorList>
            <person name="Wang Y."/>
            <person name="Huang J.M."/>
            <person name="Cui G.J."/>
            <person name="Nunoura T."/>
            <person name="Takaki Y."/>
            <person name="Li W.L."/>
            <person name="Li J."/>
            <person name="Gao Z.M."/>
            <person name="Takai K."/>
            <person name="Zhang A.Q."/>
            <person name="Stepanauskas R."/>
        </authorList>
    </citation>
    <scope>NUCLEOTIDE SEQUENCE [LARGE SCALE GENOMIC DNA]</scope>
    <source>
        <strain evidence="1 2">L15b</strain>
    </source>
</reference>